<dbReference type="PANTHER" id="PTHR21089">
    <property type="entry name" value="SHIKIMATE DEHYDROGENASE"/>
    <property type="match status" value="1"/>
</dbReference>
<evidence type="ECO:0000256" key="4">
    <source>
        <dbReference type="ARBA" id="ARBA00023002"/>
    </source>
</evidence>
<comment type="subunit">
    <text evidence="6">Homodimer.</text>
</comment>
<keyword evidence="4 6" id="KW-0560">Oxidoreductase</keyword>
<dbReference type="Pfam" id="PF08501">
    <property type="entry name" value="Shikimate_dh_N"/>
    <property type="match status" value="1"/>
</dbReference>
<dbReference type="InterPro" id="IPR013708">
    <property type="entry name" value="Shikimate_DH-bd_N"/>
</dbReference>
<feature type="domain" description="Shikimate dehydrogenase substrate binding N-terminal" evidence="7">
    <location>
        <begin position="19"/>
        <end position="100"/>
    </location>
</feature>
<keyword evidence="5 6" id="KW-0057">Aromatic amino acid biosynthesis</keyword>
<name>A0A7J3ZJ47_9CREN</name>
<feature type="binding site" evidence="6">
    <location>
        <begin position="27"/>
        <end position="29"/>
    </location>
    <ligand>
        <name>shikimate</name>
        <dbReference type="ChEBI" id="CHEBI:36208"/>
    </ligand>
</feature>
<gene>
    <name evidence="6 8" type="primary">aroE</name>
    <name evidence="8" type="ORF">ENM78_01620</name>
</gene>
<feature type="binding site" evidence="6">
    <location>
        <position position="255"/>
    </location>
    <ligand>
        <name>NADP(+)</name>
        <dbReference type="ChEBI" id="CHEBI:58349"/>
    </ligand>
</feature>
<dbReference type="InterPro" id="IPR011342">
    <property type="entry name" value="Shikimate_DH"/>
</dbReference>
<evidence type="ECO:0000256" key="6">
    <source>
        <dbReference type="HAMAP-Rule" id="MF_00222"/>
    </source>
</evidence>
<comment type="similarity">
    <text evidence="6">Belongs to the shikimate dehydrogenase family.</text>
</comment>
<dbReference type="Gene3D" id="3.40.50.10860">
    <property type="entry name" value="Leucine Dehydrogenase, chain A, domain 1"/>
    <property type="match status" value="1"/>
</dbReference>
<comment type="caution">
    <text evidence="8">The sequence shown here is derived from an EMBL/GenBank/DDBJ whole genome shotgun (WGS) entry which is preliminary data.</text>
</comment>
<dbReference type="SUPFAM" id="SSF51735">
    <property type="entry name" value="NAD(P)-binding Rossmann-fold domains"/>
    <property type="match status" value="1"/>
</dbReference>
<dbReference type="CDD" id="cd01065">
    <property type="entry name" value="NAD_bind_Shikimate_DH"/>
    <property type="match status" value="1"/>
</dbReference>
<evidence type="ECO:0000256" key="1">
    <source>
        <dbReference type="ARBA" id="ARBA00012962"/>
    </source>
</evidence>
<dbReference type="SUPFAM" id="SSF53223">
    <property type="entry name" value="Aminoacid dehydrogenase-like, N-terminal domain"/>
    <property type="match status" value="1"/>
</dbReference>
<protein>
    <recommendedName>
        <fullName evidence="1 6">Shikimate dehydrogenase (NADP(+))</fullName>
        <shortName evidence="6">SDH</shortName>
        <ecNumber evidence="1 6">1.1.1.25</ecNumber>
    </recommendedName>
</protein>
<evidence type="ECO:0000256" key="3">
    <source>
        <dbReference type="ARBA" id="ARBA00022857"/>
    </source>
</evidence>
<dbReference type="InterPro" id="IPR022893">
    <property type="entry name" value="Shikimate_DH_fam"/>
</dbReference>
<keyword evidence="2 6" id="KW-0028">Amino-acid biosynthesis</keyword>
<proteinExistence type="inferred from homology"/>
<dbReference type="GO" id="GO:0050661">
    <property type="term" value="F:NADP binding"/>
    <property type="evidence" value="ECO:0007669"/>
    <property type="project" value="InterPro"/>
</dbReference>
<dbReference type="InterPro" id="IPR036291">
    <property type="entry name" value="NAD(P)-bd_dom_sf"/>
</dbReference>
<dbReference type="PANTHER" id="PTHR21089:SF1">
    <property type="entry name" value="BIFUNCTIONAL 3-DEHYDROQUINATE DEHYDRATASE_SHIKIMATE DEHYDROGENASE, CHLOROPLASTIC"/>
    <property type="match status" value="1"/>
</dbReference>
<evidence type="ECO:0000256" key="2">
    <source>
        <dbReference type="ARBA" id="ARBA00022605"/>
    </source>
</evidence>
<dbReference type="GO" id="GO:0009423">
    <property type="term" value="P:chorismate biosynthetic process"/>
    <property type="evidence" value="ECO:0007669"/>
    <property type="project" value="UniProtKB-UniRule"/>
</dbReference>
<comment type="pathway">
    <text evidence="6">Metabolic intermediate biosynthesis; chorismate biosynthesis; chorismate from D-erythrose 4-phosphate and phosphoenolpyruvate: step 4/7.</text>
</comment>
<feature type="binding site" evidence="6">
    <location>
        <position position="234"/>
    </location>
    <ligand>
        <name>shikimate</name>
        <dbReference type="ChEBI" id="CHEBI:36208"/>
    </ligand>
</feature>
<keyword evidence="3 6" id="KW-0521">NADP</keyword>
<dbReference type="GO" id="GO:0009073">
    <property type="term" value="P:aromatic amino acid family biosynthetic process"/>
    <property type="evidence" value="ECO:0007669"/>
    <property type="project" value="UniProtKB-KW"/>
</dbReference>
<dbReference type="UniPathway" id="UPA00053">
    <property type="reaction ID" value="UER00087"/>
</dbReference>
<evidence type="ECO:0000259" key="7">
    <source>
        <dbReference type="Pfam" id="PF08501"/>
    </source>
</evidence>
<feature type="binding site" evidence="6">
    <location>
        <position position="113"/>
    </location>
    <ligand>
        <name>shikimate</name>
        <dbReference type="ChEBI" id="CHEBI:36208"/>
    </ligand>
</feature>
<comment type="function">
    <text evidence="6">Involved in the biosynthesis of the chorismate, which leads to the biosynthesis of aromatic amino acids. Catalyzes the reversible NADPH linked reduction of 3-dehydroshikimate (DHSA) to yield shikimate (SA).</text>
</comment>
<feature type="binding site" evidence="6">
    <location>
        <begin position="137"/>
        <end position="141"/>
    </location>
    <ligand>
        <name>NADP(+)</name>
        <dbReference type="ChEBI" id="CHEBI:58349"/>
    </ligand>
</feature>
<comment type="catalytic activity">
    <reaction evidence="6">
        <text>shikimate + NADP(+) = 3-dehydroshikimate + NADPH + H(+)</text>
        <dbReference type="Rhea" id="RHEA:17737"/>
        <dbReference type="ChEBI" id="CHEBI:15378"/>
        <dbReference type="ChEBI" id="CHEBI:16630"/>
        <dbReference type="ChEBI" id="CHEBI:36208"/>
        <dbReference type="ChEBI" id="CHEBI:57783"/>
        <dbReference type="ChEBI" id="CHEBI:58349"/>
        <dbReference type="EC" id="1.1.1.25"/>
    </reaction>
</comment>
<dbReference type="EC" id="1.1.1.25" evidence="1 6"/>
<evidence type="ECO:0000313" key="8">
    <source>
        <dbReference type="EMBL" id="HHQ80151.1"/>
    </source>
</evidence>
<dbReference type="Gene3D" id="3.40.50.720">
    <property type="entry name" value="NAD(P)-binding Rossmann-like Domain"/>
    <property type="match status" value="1"/>
</dbReference>
<dbReference type="GO" id="GO:0008652">
    <property type="term" value="P:amino acid biosynthetic process"/>
    <property type="evidence" value="ECO:0007669"/>
    <property type="project" value="UniProtKB-KW"/>
</dbReference>
<feature type="binding site" evidence="6">
    <location>
        <position position="98"/>
    </location>
    <ligand>
        <name>shikimate</name>
        <dbReference type="ChEBI" id="CHEBI:36208"/>
    </ligand>
</feature>
<feature type="binding site" evidence="6">
    <location>
        <position position="73"/>
    </location>
    <ligand>
        <name>shikimate</name>
        <dbReference type="ChEBI" id="CHEBI:36208"/>
    </ligand>
</feature>
<feature type="binding site" evidence="6">
    <location>
        <position position="232"/>
    </location>
    <ligand>
        <name>NADP(+)</name>
        <dbReference type="ChEBI" id="CHEBI:58349"/>
    </ligand>
</feature>
<dbReference type="NCBIfam" id="TIGR00507">
    <property type="entry name" value="aroE"/>
    <property type="match status" value="1"/>
</dbReference>
<accession>A0A7J3ZJ47</accession>
<organism evidence="8">
    <name type="scientific">Fervidicoccus fontis</name>
    <dbReference type="NCBI Taxonomy" id="683846"/>
    <lineage>
        <taxon>Archaea</taxon>
        <taxon>Thermoproteota</taxon>
        <taxon>Thermoprotei</taxon>
        <taxon>Fervidicoccales</taxon>
        <taxon>Fervidicoccaceae</taxon>
        <taxon>Fervidicoccus</taxon>
    </lineage>
</organism>
<dbReference type="AlphaFoldDB" id="A0A7J3ZJ47"/>
<feature type="binding site" evidence="6">
    <location>
        <position position="262"/>
    </location>
    <ligand>
        <name>shikimate</name>
        <dbReference type="ChEBI" id="CHEBI:36208"/>
    </ligand>
</feature>
<dbReference type="EMBL" id="DRZC01000023">
    <property type="protein sequence ID" value="HHQ80151.1"/>
    <property type="molecule type" value="Genomic_DNA"/>
</dbReference>
<dbReference type="GO" id="GO:0019632">
    <property type="term" value="P:shikimate metabolic process"/>
    <property type="evidence" value="ECO:0007669"/>
    <property type="project" value="InterPro"/>
</dbReference>
<reference evidence="8" key="1">
    <citation type="journal article" date="2020" name="mSystems">
        <title>Genome- and Community-Level Interaction Insights into Carbon Utilization and Element Cycling Functions of Hydrothermarchaeota in Hydrothermal Sediment.</title>
        <authorList>
            <person name="Zhou Z."/>
            <person name="Liu Y."/>
            <person name="Xu W."/>
            <person name="Pan J."/>
            <person name="Luo Z.H."/>
            <person name="Li M."/>
        </authorList>
    </citation>
    <scope>NUCLEOTIDE SEQUENCE [LARGE SCALE GENOMIC DNA]</scope>
    <source>
        <strain evidence="8">SpSt-1116</strain>
    </source>
</reference>
<comment type="caution">
    <text evidence="6">Lacks conserved residue(s) required for the propagation of feature annotation.</text>
</comment>
<feature type="active site" description="Proton acceptor" evidence="6">
    <location>
        <position position="77"/>
    </location>
</feature>
<dbReference type="GO" id="GO:0004764">
    <property type="term" value="F:shikimate 3-dehydrogenase (NADP+) activity"/>
    <property type="evidence" value="ECO:0007669"/>
    <property type="project" value="UniProtKB-UniRule"/>
</dbReference>
<sequence>MEKNGADPTLNEQVKSFFLIGFPVHHSASPYIYNRLFAKRAINARYDAMAVKKEDLPQAIRILRKIGCGFNVTSPHKRTVVSYLEEIDRTAGEIGAVNTVVNRNSKLYGYNTDWIGVMKSLERHGIKSHVDSAVVIGAGGAARAVVYALAGMASSIAIVSQTGVSAVELARLAEKWGVKRAEGLKPDAPSLKDYFLKADLIVNASPVGGLEDVDSVPIPPSFLQDRAAVLDLVYNPLKTRLLREAELRGCRTIDGLWVLCYQAVKNLKLWLGIEPSVEELRSYGLEYVKGESQ</sequence>
<dbReference type="InterPro" id="IPR046346">
    <property type="entry name" value="Aminoacid_DH-like_N_sf"/>
</dbReference>
<dbReference type="HAMAP" id="MF_00222">
    <property type="entry name" value="Shikimate_DH_AroE"/>
    <property type="match status" value="1"/>
</dbReference>
<evidence type="ECO:0000256" key="5">
    <source>
        <dbReference type="ARBA" id="ARBA00023141"/>
    </source>
</evidence>